<feature type="transmembrane region" description="Helical" evidence="1">
    <location>
        <begin position="12"/>
        <end position="33"/>
    </location>
</feature>
<keyword evidence="3" id="KW-1185">Reference proteome</keyword>
<accession>A0AAD5N7N7</accession>
<dbReference type="EMBL" id="JAHQIW010004834">
    <property type="protein sequence ID" value="KAJ1363937.1"/>
    <property type="molecule type" value="Genomic_DNA"/>
</dbReference>
<dbReference type="AlphaFoldDB" id="A0AAD5N7N7"/>
<keyword evidence="1" id="KW-0812">Transmembrane</keyword>
<gene>
    <name evidence="2" type="ORF">KIN20_023903</name>
</gene>
<sequence>MTHFGMPLRYLAVIIIGSLLVLGMILIVTSLLCKRMKTCPFYRDRSMLTNSLQASTMYRPVDTIPSKIYEAPPPYECFLPPPQQTRNDWNCVLENEVNRCRNLAPFT</sequence>
<evidence type="ECO:0000313" key="3">
    <source>
        <dbReference type="Proteomes" id="UP001196413"/>
    </source>
</evidence>
<evidence type="ECO:0000256" key="1">
    <source>
        <dbReference type="SAM" id="Phobius"/>
    </source>
</evidence>
<reference evidence="2" key="1">
    <citation type="submission" date="2021-06" db="EMBL/GenBank/DDBJ databases">
        <title>Parelaphostrongylus tenuis whole genome reference sequence.</title>
        <authorList>
            <person name="Garwood T.J."/>
            <person name="Larsen P.A."/>
            <person name="Fountain-Jones N.M."/>
            <person name="Garbe J.R."/>
            <person name="Macchietto M.G."/>
            <person name="Kania S.A."/>
            <person name="Gerhold R.W."/>
            <person name="Richards J.E."/>
            <person name="Wolf T.M."/>
        </authorList>
    </citation>
    <scope>NUCLEOTIDE SEQUENCE</scope>
    <source>
        <strain evidence="2">MNPRO001-30</strain>
        <tissue evidence="2">Meninges</tissue>
    </source>
</reference>
<comment type="caution">
    <text evidence="2">The sequence shown here is derived from an EMBL/GenBank/DDBJ whole genome shotgun (WGS) entry which is preliminary data.</text>
</comment>
<keyword evidence="1" id="KW-1133">Transmembrane helix</keyword>
<dbReference type="Proteomes" id="UP001196413">
    <property type="component" value="Unassembled WGS sequence"/>
</dbReference>
<protein>
    <submittedName>
        <fullName evidence="2">Uncharacterized protein</fullName>
    </submittedName>
</protein>
<name>A0AAD5N7N7_PARTN</name>
<keyword evidence="1" id="KW-0472">Membrane</keyword>
<evidence type="ECO:0000313" key="2">
    <source>
        <dbReference type="EMBL" id="KAJ1363937.1"/>
    </source>
</evidence>
<organism evidence="2 3">
    <name type="scientific">Parelaphostrongylus tenuis</name>
    <name type="common">Meningeal worm</name>
    <dbReference type="NCBI Taxonomy" id="148309"/>
    <lineage>
        <taxon>Eukaryota</taxon>
        <taxon>Metazoa</taxon>
        <taxon>Ecdysozoa</taxon>
        <taxon>Nematoda</taxon>
        <taxon>Chromadorea</taxon>
        <taxon>Rhabditida</taxon>
        <taxon>Rhabditina</taxon>
        <taxon>Rhabditomorpha</taxon>
        <taxon>Strongyloidea</taxon>
        <taxon>Metastrongylidae</taxon>
        <taxon>Parelaphostrongylus</taxon>
    </lineage>
</organism>
<proteinExistence type="predicted"/>